<feature type="compositionally biased region" description="Polar residues" evidence="3">
    <location>
        <begin position="734"/>
        <end position="755"/>
    </location>
</feature>
<name>A0ABT7T8M0_9MICO</name>
<keyword evidence="4" id="KW-0732">Signal</keyword>
<evidence type="ECO:0000256" key="4">
    <source>
        <dbReference type="SAM" id="SignalP"/>
    </source>
</evidence>
<dbReference type="InterPro" id="IPR056823">
    <property type="entry name" value="TEN-like_YD-shell"/>
</dbReference>
<keyword evidence="2" id="KW-0326">Glycosidase</keyword>
<dbReference type="Pfam" id="PF16483">
    <property type="entry name" value="Glyco_hydro_64"/>
    <property type="match status" value="1"/>
</dbReference>
<feature type="region of interest" description="Disordered" evidence="3">
    <location>
        <begin position="1497"/>
        <end position="1536"/>
    </location>
</feature>
<keyword evidence="7" id="KW-1185">Reference proteome</keyword>
<feature type="region of interest" description="Disordered" evidence="3">
    <location>
        <begin position="716"/>
        <end position="763"/>
    </location>
</feature>
<dbReference type="InterPro" id="IPR042517">
    <property type="entry name" value="Glyco_hydro_64_N_2"/>
</dbReference>
<dbReference type="Gene3D" id="3.30.920.50">
    <property type="entry name" value="Beta-1,3-glucanase, C-terminal domain"/>
    <property type="match status" value="1"/>
</dbReference>
<dbReference type="InterPro" id="IPR045351">
    <property type="entry name" value="DUF6531"/>
</dbReference>
<accession>A0ABT7T8M0</accession>
<dbReference type="InterPro" id="IPR050708">
    <property type="entry name" value="T6SS_VgrG/RHS"/>
</dbReference>
<evidence type="ECO:0000313" key="7">
    <source>
        <dbReference type="Proteomes" id="UP001237823"/>
    </source>
</evidence>
<keyword evidence="1" id="KW-0677">Repeat</keyword>
<feature type="active site" description="Proton donor" evidence="2">
    <location>
        <position position="158"/>
    </location>
</feature>
<dbReference type="InterPro" id="IPR031325">
    <property type="entry name" value="RHS_repeat"/>
</dbReference>
<dbReference type="NCBIfam" id="TIGR01643">
    <property type="entry name" value="YD_repeat_2x"/>
    <property type="match status" value="16"/>
</dbReference>
<evidence type="ECO:0000259" key="5">
    <source>
        <dbReference type="PROSITE" id="PS52006"/>
    </source>
</evidence>
<reference evidence="6 7" key="1">
    <citation type="submission" date="2023-06" db="EMBL/GenBank/DDBJ databases">
        <authorList>
            <person name="Feng G."/>
            <person name="Li J."/>
            <person name="Zhu H."/>
        </authorList>
    </citation>
    <scope>NUCLEOTIDE SEQUENCE [LARGE SCALE GENOMIC DNA]</scope>
    <source>
        <strain evidence="6 7">RHCKG23</strain>
    </source>
</reference>
<dbReference type="RefSeq" id="WP_289459283.1">
    <property type="nucleotide sequence ID" value="NZ_JAUCML010000008.1"/>
</dbReference>
<comment type="caution">
    <text evidence="6">The sequence shown here is derived from an EMBL/GenBank/DDBJ whole genome shotgun (WGS) entry which is preliminary data.</text>
</comment>
<sequence>MSRSVARTRTVLALIVAFIVALTSLSLSPQAAFAAGNLPFTVTNNSGLSDATYVYVMARDQASNKQGYVDQAGTWHAFDLPSSVPDGTPPPAAPDTSIPGPRSGGTSTIQLRQGLVAGRIYMSFHDKLNFFLTPDGLVEPAGWVASDPNHGTIYDWVEFARDGGNIFINTTMVDMFSVPISVSVHNADGSNETQGRLVAGGRNKIFQALKSYGWGDLIQYRDGSKLPVRAMAPIHGVEQGSISAGYFDKYVGAAWSYYTSHDLTVTTALGDFTGRVSGSTFTFKDKTGAVVGRFSPPSTTDIFACEKSVQPAGQPNETAALAIGARICAALNRGTLSTSSHQGSDTQATHNAADFYGPGVDSNLYSKAMHLAEANGNAYGFAFDDVAEFSPSINSGNPTTANMTVAPFTGGSSGDPGQKVTASVDSLFGHPTWSGFSDDPVNVATGNYTDDEAPLAYSSVWAPSVSMTYNSMDTRAGPFGTGWSSMLQEAVTSASNGDATVRWPDGSTLKYTRRSDGTFAAPSAAVAQLTRSSTGWATTRKDGSGETFDTAGRITALHDQNAHTVTLARNSSNQVTTITGDNHAQTITLTWAGSHITRATTADKRSATFTYNGASLSAITDPAGKTKRFGADSNGRLTTITDADSTLLVTNRYDANGRVIEQARPGSPTEQFAYDTANGTTDVTTADKSASMHYTFNADGRLLSTTSADGTTSMVAYDANGNPSKTTDRAGVESDSTYTADGQLQSQTTDGVTTTYEHDSRGRTTKVTKDGKTVAYTYGTSTIPTGATMPDGSKASFAVSGSQLTSSTDADGKTSRYTYTASGKVASITTPTGDTTSYTYDAAGNTTVVTAPGNRVTKYEYDAAGRQTKATAPSGGVTGTSYTAAGRVASTTDPDGATTAYTYDNAGRLSIATAADGGKTKYAYDTAGDLTTVTDPAGTATNYSYDGFGRVAKSTTGTQSTSYTYDANGRATLTATGAQSTSQQYDAAGNVISFTDANGAMTRYGYDSLGNQTRAIAADGTVTASQYDAVGNQTSVRDPLGFTSTATYSAAGLLTASTDPMGFTTHYGYDDAGRNTSVEKAGGHTWAYAYNAAGQVSTATSPTGLVTTYGYDADGNTTSVTTPGRGTTKTTYSPAGKVLTRTDANGAKSSFTYDTAGRLHTATDANGDTTTYAYDASGQLTKQTDPRGGDTSYTYDAAGQLTKKTDPLGRATTYTYDAAGNVLKETDPDGKATSFGYDATGQLLERTDPSGAKTTWAYNVTGQRTSMTDATGTTKYLYDADARLTKLDNPNGHTFNFTYDGDGRPATITYPDGTVLSYGRDADGNLAAVSDNHGNAVYYTVDADGRVTREGSAAGTVRTFTYLDGELSKYTEQLTTTAPTVTTEIGRGATGQVTSTLRDGQNTRYGYDAGGQLTSVDAPGTDDDQTYTYDDAGNRATKVQAGTTDSYVYDAANELTKINRGSSTRSTFTYDGAGRLASQDDADGSSLKLTYDGAAAPTKVSRGTAGGRTDTDLARDGDGVLTGIDTTGPDGSASTSLDWFETQGQLQPLTSTSDGTTTDFYYGSGSTRLQSAAGAAATDLSRDYLGSALNPGTDGAASTSYDAYGTGTKAPTGGFGYRGALNVDGLLMLGARAYDPSTGRFTATDPLGPVAGSAATTTPYPYANNDPLNLIDPLGLRATSDDAFNNAAAGFFDGVTFGLTRYGRQAAQKYWGWEDNVNYTSGSYKAGNVTGAVTGIVVVSVATGGTGGAVIAGAYVSATITNSEAAVLENRQASLQELGTNATLGAVTFGAASEIRTASSTVLAAGRLSGSAESIASNIAKVPAVGGESAAASIGRAMHSRFDRWIEEQAALDPKWRPGLRSGPNRPDGFYGSVPVELKPNTPSGLSKGRTQLRRYMNAFDSEVGYLYVYDDYGNFTLKETLK</sequence>
<dbReference type="EMBL" id="JAUCML010000008">
    <property type="protein sequence ID" value="MDM7885920.1"/>
    <property type="molecule type" value="Genomic_DNA"/>
</dbReference>
<dbReference type="InterPro" id="IPR006530">
    <property type="entry name" value="YD"/>
</dbReference>
<dbReference type="PANTHER" id="PTHR32305">
    <property type="match status" value="1"/>
</dbReference>
<feature type="domain" description="GH64" evidence="5">
    <location>
        <begin position="35"/>
        <end position="407"/>
    </location>
</feature>
<keyword evidence="2" id="KW-0378">Hydrolase</keyword>
<dbReference type="SUPFAM" id="SSF69304">
    <property type="entry name" value="Tricorn protease N-terminal domain"/>
    <property type="match status" value="2"/>
</dbReference>
<dbReference type="Pfam" id="PF05593">
    <property type="entry name" value="RHS_repeat"/>
    <property type="match status" value="9"/>
</dbReference>
<dbReference type="Pfam" id="PF25023">
    <property type="entry name" value="TEN_YD-shell"/>
    <property type="match status" value="1"/>
</dbReference>
<evidence type="ECO:0000313" key="6">
    <source>
        <dbReference type="EMBL" id="MDM7885920.1"/>
    </source>
</evidence>
<dbReference type="InterPro" id="IPR032477">
    <property type="entry name" value="Glyco_hydro_64"/>
</dbReference>
<dbReference type="Proteomes" id="UP001237823">
    <property type="component" value="Unassembled WGS sequence"/>
</dbReference>
<feature type="compositionally biased region" description="Basic and acidic residues" evidence="3">
    <location>
        <begin position="1509"/>
        <end position="1518"/>
    </location>
</feature>
<dbReference type="PROSITE" id="PS52006">
    <property type="entry name" value="GH64"/>
    <property type="match status" value="1"/>
</dbReference>
<dbReference type="InterPro" id="IPR022385">
    <property type="entry name" value="Rhs_assc_core"/>
</dbReference>
<feature type="chain" id="PRO_5046469841" evidence="4">
    <location>
        <begin position="35"/>
        <end position="1923"/>
    </location>
</feature>
<dbReference type="NCBIfam" id="TIGR03696">
    <property type="entry name" value="Rhs_assc_core"/>
    <property type="match status" value="1"/>
</dbReference>
<dbReference type="PANTHER" id="PTHR32305:SF15">
    <property type="entry name" value="PROTEIN RHSA-RELATED"/>
    <property type="match status" value="1"/>
</dbReference>
<dbReference type="InterPro" id="IPR037176">
    <property type="entry name" value="Osmotin/thaumatin-like_sf"/>
</dbReference>
<gene>
    <name evidence="6" type="ORF">QUG92_12475</name>
</gene>
<feature type="signal peptide" evidence="4">
    <location>
        <begin position="1"/>
        <end position="34"/>
    </location>
</feature>
<dbReference type="Pfam" id="PF20148">
    <property type="entry name" value="DUF6531"/>
    <property type="match status" value="1"/>
</dbReference>
<feature type="active site" description="Proton acceptor" evidence="2">
    <location>
        <position position="174"/>
    </location>
</feature>
<dbReference type="Gene3D" id="2.60.110.10">
    <property type="entry name" value="Thaumatin"/>
    <property type="match status" value="1"/>
</dbReference>
<evidence type="ECO:0000256" key="1">
    <source>
        <dbReference type="ARBA" id="ARBA00022737"/>
    </source>
</evidence>
<proteinExistence type="inferred from homology"/>
<evidence type="ECO:0000256" key="2">
    <source>
        <dbReference type="PROSITE-ProRule" id="PRU01350"/>
    </source>
</evidence>
<dbReference type="Gene3D" id="2.180.10.10">
    <property type="entry name" value="RHS repeat-associated core"/>
    <property type="match status" value="4"/>
</dbReference>
<comment type="similarity">
    <text evidence="2">Belongs to the glycosyl hydrolase 64 family.</text>
</comment>
<organism evidence="6 7">
    <name type="scientific">Curtobacterium citri</name>
    <dbReference type="NCBI Taxonomy" id="3055139"/>
    <lineage>
        <taxon>Bacteria</taxon>
        <taxon>Bacillati</taxon>
        <taxon>Actinomycetota</taxon>
        <taxon>Actinomycetes</taxon>
        <taxon>Micrococcales</taxon>
        <taxon>Microbacteriaceae</taxon>
        <taxon>Curtobacterium</taxon>
    </lineage>
</organism>
<evidence type="ECO:0000256" key="3">
    <source>
        <dbReference type="SAM" id="MobiDB-lite"/>
    </source>
</evidence>
<feature type="region of interest" description="Disordered" evidence="3">
    <location>
        <begin position="80"/>
        <end position="105"/>
    </location>
</feature>
<protein>
    <submittedName>
        <fullName evidence="6">Beta-1,3-glucanase family protein</fullName>
    </submittedName>
</protein>